<reference evidence="8" key="1">
    <citation type="submission" date="2020-11" db="EMBL/GenBank/DDBJ databases">
        <title>Multidrug resistant novel bacterium Savagea serpentis sp. nov., isolated from the scats of a vine snake (Ahaetulla nasuta).</title>
        <authorList>
            <person name="Venkata Ramana V."/>
            <person name="Vikas Patil S."/>
            <person name="Yogita Lugani V."/>
        </authorList>
    </citation>
    <scope>NUCLEOTIDE SEQUENCE</scope>
    <source>
        <strain evidence="8">SN6</strain>
    </source>
</reference>
<sequence length="462" mass="52243">MLMKKRMYLNAFEMNCVGHQSPGLWTHPNDQSSRYKEANYWIELAQILEKYEYDAVFLADVLGVYDVYGGDDKTSLKEATQVPINDPMFVIPLMAHVTKHLGFGVTASVTHEHPYLFARKMTTLDHLTEGRIGWNIVTSYLASAALNMGKDQPLRHEERYAIAEEFVQVCYKLWEGSWEDGAVVRDRKSRTFTHGERVHPIEHKGKYFEVPGIHLCEPSAQRTPVLFQAGASPSGRSFATKHAEFIFIGAPTIQAAKVFTSRIREETVINGRDPNDVKIITMITPIVAETTEEAQAKYDEYVAHSSYEGALALFGGWTGVDLSSFDPDDEVQYVENDAIRSTLESFTTIDPTRKWTIREIAHSIGIGGMGTATVGTKEEVADELERWMDEADVDGFNLAYALAHDTFEQFGREVIPILKERGRRGKRVEGSFRHQAFGKGDDLPPYHPAKHYYNRIHTVKTN</sequence>
<feature type="domain" description="Luciferase-like" evidence="7">
    <location>
        <begin position="32"/>
        <end position="387"/>
    </location>
</feature>
<feature type="binding site" evidence="6">
    <location>
        <position position="106"/>
    </location>
    <ligand>
        <name>FMN</name>
        <dbReference type="ChEBI" id="CHEBI:58210"/>
    </ligand>
</feature>
<dbReference type="Pfam" id="PF00296">
    <property type="entry name" value="Bac_luciferase"/>
    <property type="match status" value="1"/>
</dbReference>
<organism evidence="8 9">
    <name type="scientific">Savagea serpentis</name>
    <dbReference type="NCBI Taxonomy" id="2785297"/>
    <lineage>
        <taxon>Bacteria</taxon>
        <taxon>Bacillati</taxon>
        <taxon>Bacillota</taxon>
        <taxon>Bacilli</taxon>
        <taxon>Bacillales</taxon>
        <taxon>Caryophanaceae</taxon>
        <taxon>Savagea</taxon>
    </lineage>
</organism>
<dbReference type="PANTHER" id="PTHR30011:SF16">
    <property type="entry name" value="C2H2 FINGER DOMAIN TRANSCRIPTION FACTOR (EUROFUNG)-RELATED"/>
    <property type="match status" value="1"/>
</dbReference>
<dbReference type="AlphaFoldDB" id="A0A8J7KBK1"/>
<evidence type="ECO:0000256" key="4">
    <source>
        <dbReference type="ARBA" id="ARBA00023033"/>
    </source>
</evidence>
<evidence type="ECO:0000256" key="6">
    <source>
        <dbReference type="PIRSR" id="PIRSR000337-1"/>
    </source>
</evidence>
<proteinExistence type="inferred from homology"/>
<evidence type="ECO:0000256" key="3">
    <source>
        <dbReference type="ARBA" id="ARBA00023002"/>
    </source>
</evidence>
<dbReference type="EMBL" id="JADKPV010000001">
    <property type="protein sequence ID" value="MBF4500497.1"/>
    <property type="molecule type" value="Genomic_DNA"/>
</dbReference>
<dbReference type="InterPro" id="IPR051260">
    <property type="entry name" value="Diverse_substr_monoxygenases"/>
</dbReference>
<evidence type="ECO:0000256" key="5">
    <source>
        <dbReference type="ARBA" id="ARBA00033748"/>
    </source>
</evidence>
<feature type="binding site" evidence="6">
    <location>
        <position position="160"/>
    </location>
    <ligand>
        <name>FMN</name>
        <dbReference type="ChEBI" id="CHEBI:58210"/>
    </ligand>
</feature>
<comment type="caution">
    <text evidence="8">The sequence shown here is derived from an EMBL/GenBank/DDBJ whole genome shotgun (WGS) entry which is preliminary data.</text>
</comment>
<gene>
    <name evidence="8" type="ORF">IRY55_03890</name>
</gene>
<dbReference type="Gene3D" id="3.20.20.30">
    <property type="entry name" value="Luciferase-like domain"/>
    <property type="match status" value="1"/>
</dbReference>
<comment type="similarity">
    <text evidence="5">Belongs to the NtaA/SnaA/DszA monooxygenase family.</text>
</comment>
<dbReference type="InterPro" id="IPR016215">
    <property type="entry name" value="NTA_MOA"/>
</dbReference>
<dbReference type="PANTHER" id="PTHR30011">
    <property type="entry name" value="ALKANESULFONATE MONOOXYGENASE-RELATED"/>
    <property type="match status" value="1"/>
</dbReference>
<protein>
    <submittedName>
        <fullName evidence="8">LLM class flavin-dependent oxidoreductase</fullName>
    </submittedName>
</protein>
<dbReference type="GO" id="GO:0016705">
    <property type="term" value="F:oxidoreductase activity, acting on paired donors, with incorporation or reduction of molecular oxygen"/>
    <property type="evidence" value="ECO:0007669"/>
    <property type="project" value="InterPro"/>
</dbReference>
<keyword evidence="1 6" id="KW-0285">Flavoprotein</keyword>
<feature type="binding site" evidence="6">
    <location>
        <position position="232"/>
    </location>
    <ligand>
        <name>FMN</name>
        <dbReference type="ChEBI" id="CHEBI:58210"/>
    </ligand>
</feature>
<evidence type="ECO:0000313" key="9">
    <source>
        <dbReference type="Proteomes" id="UP000622653"/>
    </source>
</evidence>
<evidence type="ECO:0000259" key="7">
    <source>
        <dbReference type="Pfam" id="PF00296"/>
    </source>
</evidence>
<name>A0A8J7KBK1_9BACL</name>
<accession>A0A8J7KBK1</accession>
<keyword evidence="3" id="KW-0560">Oxidoreductase</keyword>
<feature type="binding site" evidence="6">
    <location>
        <position position="60"/>
    </location>
    <ligand>
        <name>FMN</name>
        <dbReference type="ChEBI" id="CHEBI:58210"/>
    </ligand>
</feature>
<dbReference type="InterPro" id="IPR011251">
    <property type="entry name" value="Luciferase-like_dom"/>
</dbReference>
<dbReference type="InterPro" id="IPR036661">
    <property type="entry name" value="Luciferase-like_sf"/>
</dbReference>
<evidence type="ECO:0000256" key="2">
    <source>
        <dbReference type="ARBA" id="ARBA00022643"/>
    </source>
</evidence>
<dbReference type="SUPFAM" id="SSF51679">
    <property type="entry name" value="Bacterial luciferase-like"/>
    <property type="match status" value="1"/>
</dbReference>
<evidence type="ECO:0000313" key="8">
    <source>
        <dbReference type="EMBL" id="MBF4500497.1"/>
    </source>
</evidence>
<feature type="binding site" evidence="6">
    <location>
        <position position="156"/>
    </location>
    <ligand>
        <name>FMN</name>
        <dbReference type="ChEBI" id="CHEBI:58210"/>
    </ligand>
</feature>
<keyword evidence="4" id="KW-0503">Monooxygenase</keyword>
<dbReference type="PIRSF" id="PIRSF000337">
    <property type="entry name" value="NTA_MOA"/>
    <property type="match status" value="1"/>
</dbReference>
<evidence type="ECO:0000256" key="1">
    <source>
        <dbReference type="ARBA" id="ARBA00022630"/>
    </source>
</evidence>
<dbReference type="NCBIfam" id="TIGR03860">
    <property type="entry name" value="FMN_nitrolo"/>
    <property type="match status" value="1"/>
</dbReference>
<keyword evidence="9" id="KW-1185">Reference proteome</keyword>
<dbReference type="GO" id="GO:0004497">
    <property type="term" value="F:monooxygenase activity"/>
    <property type="evidence" value="ECO:0007669"/>
    <property type="project" value="UniProtKB-KW"/>
</dbReference>
<dbReference type="Proteomes" id="UP000622653">
    <property type="component" value="Unassembled WGS sequence"/>
</dbReference>
<keyword evidence="2 6" id="KW-0288">FMN</keyword>